<evidence type="ECO:0000256" key="1">
    <source>
        <dbReference type="SAM" id="Phobius"/>
    </source>
</evidence>
<name>M2B2T9_9BACT</name>
<keyword evidence="1" id="KW-0812">Transmembrane</keyword>
<sequence>MKITKRFVFARIACGVSVATYAFLMAVVAFMHWLFNLSGIQNPGPG</sequence>
<feature type="transmembrane region" description="Helical" evidence="1">
    <location>
        <begin position="12"/>
        <end position="35"/>
    </location>
</feature>
<keyword evidence="1" id="KW-1133">Transmembrane helix</keyword>
<keyword evidence="1" id="KW-0472">Membrane</keyword>
<reference evidence="2" key="1">
    <citation type="submission" date="2012-11" db="EMBL/GenBank/DDBJ databases">
        <title>Permanent draft genomes of Rhodopirellula europaea strain SH398 and 6C.</title>
        <authorList>
            <person name="Richter M."/>
            <person name="Richter-Heitmann T."/>
            <person name="Frank C."/>
            <person name="Harder J."/>
            <person name="Glockner F.O."/>
        </authorList>
    </citation>
    <scope>NUCLEOTIDE SEQUENCE</scope>
    <source>
        <strain evidence="2">6C</strain>
    </source>
</reference>
<accession>M2B2T9</accession>
<organism evidence="2 3">
    <name type="scientific">Rhodopirellula europaea 6C</name>
    <dbReference type="NCBI Taxonomy" id="1263867"/>
    <lineage>
        <taxon>Bacteria</taxon>
        <taxon>Pseudomonadati</taxon>
        <taxon>Planctomycetota</taxon>
        <taxon>Planctomycetia</taxon>
        <taxon>Pirellulales</taxon>
        <taxon>Pirellulaceae</taxon>
        <taxon>Rhodopirellula</taxon>
    </lineage>
</organism>
<evidence type="ECO:0000313" key="3">
    <source>
        <dbReference type="Proteomes" id="UP000011529"/>
    </source>
</evidence>
<evidence type="ECO:0000313" key="2">
    <source>
        <dbReference type="EMBL" id="EMB16504.1"/>
    </source>
</evidence>
<proteinExistence type="predicted"/>
<gene>
    <name evidence="2" type="ORF">RE6C_02869</name>
</gene>
<reference evidence="2" key="2">
    <citation type="journal article" date="2013" name="Mar. Genomics">
        <title>Expression of sulfatases in Rhodopirellula baltica and the diversity of sulfatases in the genus Rhodopirellula.</title>
        <authorList>
            <person name="Wegner C.E."/>
            <person name="Richter-Heitmann T."/>
            <person name="Klindworth A."/>
            <person name="Klockow C."/>
            <person name="Richter M."/>
            <person name="Achstetter T."/>
            <person name="Glockner F.O."/>
            <person name="Harder J."/>
        </authorList>
    </citation>
    <scope>NUCLEOTIDE SEQUENCE [LARGE SCALE GENOMIC DNA]</scope>
    <source>
        <strain evidence="2">6C</strain>
    </source>
</reference>
<dbReference type="EMBL" id="ANMO01000120">
    <property type="protein sequence ID" value="EMB16504.1"/>
    <property type="molecule type" value="Genomic_DNA"/>
</dbReference>
<dbReference type="AlphaFoldDB" id="M2B2T9"/>
<comment type="caution">
    <text evidence="2">The sequence shown here is derived from an EMBL/GenBank/DDBJ whole genome shotgun (WGS) entry which is preliminary data.</text>
</comment>
<dbReference type="Proteomes" id="UP000011529">
    <property type="component" value="Unassembled WGS sequence"/>
</dbReference>
<keyword evidence="3" id="KW-1185">Reference proteome</keyword>
<dbReference type="PATRIC" id="fig|1263867.3.peg.3070"/>
<protein>
    <submittedName>
        <fullName evidence="2">Membrane or secreted protein</fullName>
    </submittedName>
</protein>